<feature type="compositionally biased region" description="Polar residues" evidence="1">
    <location>
        <begin position="459"/>
        <end position="468"/>
    </location>
</feature>
<feature type="compositionally biased region" description="Polar residues" evidence="1">
    <location>
        <begin position="276"/>
        <end position="289"/>
    </location>
</feature>
<keyword evidence="2" id="KW-1133">Transmembrane helix</keyword>
<reference evidence="3 4" key="1">
    <citation type="journal article" date="2020" name="Genomics">
        <title>Complete, high-quality genomes from long-read metagenomic sequencing of two wolf lichen thalli reveals enigmatic genome architecture.</title>
        <authorList>
            <person name="McKenzie S.K."/>
            <person name="Walston R.F."/>
            <person name="Allen J.L."/>
        </authorList>
    </citation>
    <scope>NUCLEOTIDE SEQUENCE [LARGE SCALE GENOMIC DNA]</scope>
    <source>
        <strain evidence="3">WasteWater2</strain>
    </source>
</reference>
<accession>A0A8H6L2A6</accession>
<feature type="region of interest" description="Disordered" evidence="1">
    <location>
        <begin position="192"/>
        <end position="249"/>
    </location>
</feature>
<dbReference type="Proteomes" id="UP000578531">
    <property type="component" value="Unassembled WGS sequence"/>
</dbReference>
<evidence type="ECO:0000313" key="3">
    <source>
        <dbReference type="EMBL" id="KAF6232900.1"/>
    </source>
</evidence>
<keyword evidence="4" id="KW-1185">Reference proteome</keyword>
<dbReference type="GeneID" id="59290517"/>
<dbReference type="EMBL" id="JACCJC010000044">
    <property type="protein sequence ID" value="KAF6232900.1"/>
    <property type="molecule type" value="Genomic_DNA"/>
</dbReference>
<keyword evidence="2" id="KW-0472">Membrane</keyword>
<comment type="caution">
    <text evidence="3">The sequence shown here is derived from an EMBL/GenBank/DDBJ whole genome shotgun (WGS) entry which is preliminary data.</text>
</comment>
<feature type="compositionally biased region" description="Basic and acidic residues" evidence="1">
    <location>
        <begin position="221"/>
        <end position="231"/>
    </location>
</feature>
<evidence type="ECO:0000256" key="2">
    <source>
        <dbReference type="SAM" id="Phobius"/>
    </source>
</evidence>
<proteinExistence type="predicted"/>
<feature type="compositionally biased region" description="Basic and acidic residues" evidence="1">
    <location>
        <begin position="290"/>
        <end position="309"/>
    </location>
</feature>
<keyword evidence="2" id="KW-0812">Transmembrane</keyword>
<evidence type="ECO:0000256" key="1">
    <source>
        <dbReference type="SAM" id="MobiDB-lite"/>
    </source>
</evidence>
<organism evidence="3 4">
    <name type="scientific">Letharia columbiana</name>
    <dbReference type="NCBI Taxonomy" id="112416"/>
    <lineage>
        <taxon>Eukaryota</taxon>
        <taxon>Fungi</taxon>
        <taxon>Dikarya</taxon>
        <taxon>Ascomycota</taxon>
        <taxon>Pezizomycotina</taxon>
        <taxon>Lecanoromycetes</taxon>
        <taxon>OSLEUM clade</taxon>
        <taxon>Lecanoromycetidae</taxon>
        <taxon>Lecanorales</taxon>
        <taxon>Lecanorineae</taxon>
        <taxon>Parmeliaceae</taxon>
        <taxon>Letharia</taxon>
    </lineage>
</organism>
<feature type="region of interest" description="Disordered" evidence="1">
    <location>
        <begin position="396"/>
        <end position="468"/>
    </location>
</feature>
<feature type="transmembrane region" description="Helical" evidence="2">
    <location>
        <begin position="159"/>
        <end position="181"/>
    </location>
</feature>
<name>A0A8H6L2A6_9LECA</name>
<protein>
    <submittedName>
        <fullName evidence="3">Uncharacterized protein</fullName>
    </submittedName>
</protein>
<dbReference type="AlphaFoldDB" id="A0A8H6L2A6"/>
<feature type="compositionally biased region" description="Polar residues" evidence="1">
    <location>
        <begin position="400"/>
        <end position="418"/>
    </location>
</feature>
<gene>
    <name evidence="3" type="ORF">HO173_008863</name>
</gene>
<feature type="compositionally biased region" description="Polar residues" evidence="1">
    <location>
        <begin position="199"/>
        <end position="209"/>
    </location>
</feature>
<evidence type="ECO:0000313" key="4">
    <source>
        <dbReference type="Proteomes" id="UP000578531"/>
    </source>
</evidence>
<dbReference type="OrthoDB" id="5371141at2759"/>
<dbReference type="RefSeq" id="XP_037162323.1">
    <property type="nucleotide sequence ID" value="XM_037310759.1"/>
</dbReference>
<feature type="compositionally biased region" description="Low complexity" evidence="1">
    <location>
        <begin position="117"/>
        <end position="149"/>
    </location>
</feature>
<feature type="region of interest" description="Disordered" evidence="1">
    <location>
        <begin position="117"/>
        <end position="151"/>
    </location>
</feature>
<sequence length="468" mass="50467">MNGMNMPPEALNSDESGFTHEKLQATKYLFRNDPPRLLHKRAHNVGRALHLEAPTPSTFDDPAIAMAIKYRAAQMSIGIDQVPADDANLSVPGEIAAPGQSTVPTAFVTDAPAFATKSSTTLSTPSSTAATSSQSSTAAAPTQSAAASKGGSGLSHGDIAAIVIPIALLAILIPILVLWYLDRKNRIAAEKRASHRSSNEAMLQKHSSIQKPPQPKGPKPARPERTPRRSVADASTPETRNSLGLFNFELSPPSTPGMGWMTPNPRFSIARALQLRRSQPSVVTSQPRTSRGESDRPRTGDSERSERRQTRTSIFDPPPPYVIDTASPKSASRFAPLERIGTLQHADRPHGPTMQPTMAPTLPAVAITNGALDVQQPRYTPRASSEILQLPDAYGRVHTRSPSPTLSMHNGSNLSRPFSYTAPERISDVSGLSDEPEPWRRMRESNGSSVISPIDSDESSTIHPHQVL</sequence>
<feature type="region of interest" description="Disordered" evidence="1">
    <location>
        <begin position="276"/>
        <end position="321"/>
    </location>
</feature>